<feature type="region of interest" description="Disordered" evidence="1">
    <location>
        <begin position="563"/>
        <end position="583"/>
    </location>
</feature>
<dbReference type="HOGENOM" id="CLU_380407_0_0_1"/>
<dbReference type="OrthoDB" id="5429442at2759"/>
<keyword evidence="3" id="KW-1185">Reference proteome</keyword>
<accession>S8C3A9</accession>
<dbReference type="Proteomes" id="UP000015100">
    <property type="component" value="Unassembled WGS sequence"/>
</dbReference>
<dbReference type="EMBL" id="AQGS01000129">
    <property type="protein sequence ID" value="EPS42177.1"/>
    <property type="molecule type" value="Genomic_DNA"/>
</dbReference>
<name>S8C3A9_DACHA</name>
<dbReference type="OMA" id="DDEQRIC"/>
<protein>
    <submittedName>
        <fullName evidence="2">Uncharacterized protein</fullName>
    </submittedName>
</protein>
<reference evidence="3" key="2">
    <citation type="submission" date="2013-04" db="EMBL/GenBank/DDBJ databases">
        <title>Genomic mechanisms accounting for the adaptation to parasitism in nematode-trapping fungi.</title>
        <authorList>
            <person name="Ahren D.G."/>
        </authorList>
    </citation>
    <scope>NUCLEOTIDE SEQUENCE [LARGE SCALE GENOMIC DNA]</scope>
    <source>
        <strain evidence="3">CBS 200.50</strain>
    </source>
</reference>
<evidence type="ECO:0000256" key="1">
    <source>
        <dbReference type="SAM" id="MobiDB-lite"/>
    </source>
</evidence>
<sequence length="733" mass="82866">MESTLGPYDKIIALTEAMLNNGLSTMFTIYHAELSKFVYTEPGFATINIDLLAPKIIIQADGKAFYQFRIDFGTIESPLLPSQVDVEKWIISHEFDIKVLLDCVPGGNAAGDKAVVSDYAIERLFSVMSATANEGFVIHPTWSECLYKEFPGGVPKSIDWKTWSSMPQTQGFSKIISDTIVREWPKKLNKRSYNSTGLRFQMPGLIPDLGNHLEPYALPESRDTFSYRLSSGQKVGDYDKDREFNSILICNGRSEVTSTKFSDAIFSSNFISEFLPSDGGERLHGLWAVNSQAIFEKHVLPRLTVLLEASEIQHETPTWDDGELEPRYSLCRDFSVNTDGGQPKAAYTFTRRQEVLDDEQRICYVWRKEAPVVKSITKNTEGRPGDTNTYSVRSNTSCSVSWKRTKSAVDVKFVSNHPVISEWKGKREGLHKYTTYIRWHLKLNFEMRGSLLSVKVTDYPREGQEKDKITLEVRDQIAEAYYETYESLHPITFQDFVKQDFMRSVTAIVKKVDLDFQNHMVFDIPETRWFQFYSPAFNSSGDLVAAVLYKTPQYQKIISTAGPLVEEPPKPPTPPPPEPEPQVTTKLTWGYKSEFNKDRTRLVLTVSGKNETKATLVFGFVEAVFKSGKTVQHNLFTAIKFPFPVKGDAITLIAPKSAKMDAPDKVKNLVETWKISINSFKVAPGEMVVFAIDGSSTGLPGNHSIDLLEARKDPENEETYEKEGKYILTVAIE</sequence>
<dbReference type="AlphaFoldDB" id="S8C3A9"/>
<comment type="caution">
    <text evidence="2">The sequence shown here is derived from an EMBL/GenBank/DDBJ whole genome shotgun (WGS) entry which is preliminary data.</text>
</comment>
<gene>
    <name evidence="2" type="ORF">H072_3883</name>
</gene>
<organism evidence="2 3">
    <name type="scientific">Dactylellina haptotyla (strain CBS 200.50)</name>
    <name type="common">Nematode-trapping fungus</name>
    <name type="synonym">Monacrosporium haptotylum</name>
    <dbReference type="NCBI Taxonomy" id="1284197"/>
    <lineage>
        <taxon>Eukaryota</taxon>
        <taxon>Fungi</taxon>
        <taxon>Dikarya</taxon>
        <taxon>Ascomycota</taxon>
        <taxon>Pezizomycotina</taxon>
        <taxon>Orbiliomycetes</taxon>
        <taxon>Orbiliales</taxon>
        <taxon>Orbiliaceae</taxon>
        <taxon>Dactylellina</taxon>
    </lineage>
</organism>
<evidence type="ECO:0000313" key="2">
    <source>
        <dbReference type="EMBL" id="EPS42177.1"/>
    </source>
</evidence>
<evidence type="ECO:0000313" key="3">
    <source>
        <dbReference type="Proteomes" id="UP000015100"/>
    </source>
</evidence>
<reference evidence="2 3" key="1">
    <citation type="journal article" date="2013" name="PLoS Genet.">
        <title>Genomic mechanisms accounting for the adaptation to parasitism in nematode-trapping fungi.</title>
        <authorList>
            <person name="Meerupati T."/>
            <person name="Andersson K.M."/>
            <person name="Friman E."/>
            <person name="Kumar D."/>
            <person name="Tunlid A."/>
            <person name="Ahren D."/>
        </authorList>
    </citation>
    <scope>NUCLEOTIDE SEQUENCE [LARGE SCALE GENOMIC DNA]</scope>
    <source>
        <strain evidence="2 3">CBS 200.50</strain>
    </source>
</reference>
<proteinExistence type="predicted"/>
<feature type="compositionally biased region" description="Pro residues" evidence="1">
    <location>
        <begin position="570"/>
        <end position="580"/>
    </location>
</feature>